<accession>A0A1H4R0P5</accession>
<gene>
    <name evidence="1" type="ORF">SAMN05444171_0998</name>
</gene>
<dbReference type="EMBL" id="FNTI01000001">
    <property type="protein sequence ID" value="SEC25462.1"/>
    <property type="molecule type" value="Genomic_DNA"/>
</dbReference>
<dbReference type="OrthoDB" id="9813122at2"/>
<name>A0A1H4R0P5_9BRAD</name>
<evidence type="ECO:0000313" key="1">
    <source>
        <dbReference type="EMBL" id="SEC25462.1"/>
    </source>
</evidence>
<proteinExistence type="predicted"/>
<dbReference type="RefSeq" id="WP_074816332.1">
    <property type="nucleotide sequence ID" value="NZ_FNTI01000001.1"/>
</dbReference>
<sequence length="77" mass="8133">MTKVIKRIALLLSCGISFNKPVLSQSTVRSVNASVLIERLAESVARMLLPTDAAGVGVSAKALLRLLIAGNTEREVA</sequence>
<reference evidence="1 2" key="1">
    <citation type="submission" date="2016-10" db="EMBL/GenBank/DDBJ databases">
        <authorList>
            <person name="de Groot N.N."/>
        </authorList>
    </citation>
    <scope>NUCLEOTIDE SEQUENCE [LARGE SCALE GENOMIC DNA]</scope>
    <source>
        <strain evidence="1 2">GAS522</strain>
    </source>
</reference>
<dbReference type="AlphaFoldDB" id="A0A1H4R0P5"/>
<protein>
    <submittedName>
        <fullName evidence="1">Uncharacterized protein</fullName>
    </submittedName>
</protein>
<organism evidence="1 2">
    <name type="scientific">Bradyrhizobium lablabi</name>
    <dbReference type="NCBI Taxonomy" id="722472"/>
    <lineage>
        <taxon>Bacteria</taxon>
        <taxon>Pseudomonadati</taxon>
        <taxon>Pseudomonadota</taxon>
        <taxon>Alphaproteobacteria</taxon>
        <taxon>Hyphomicrobiales</taxon>
        <taxon>Nitrobacteraceae</taxon>
        <taxon>Bradyrhizobium</taxon>
    </lineage>
</organism>
<evidence type="ECO:0000313" key="2">
    <source>
        <dbReference type="Proteomes" id="UP000183208"/>
    </source>
</evidence>
<dbReference type="Proteomes" id="UP000183208">
    <property type="component" value="Unassembled WGS sequence"/>
</dbReference>